<dbReference type="GO" id="GO:0000166">
    <property type="term" value="F:nucleotide binding"/>
    <property type="evidence" value="ECO:0007669"/>
    <property type="project" value="InterPro"/>
</dbReference>
<reference evidence="4 5" key="1">
    <citation type="journal article" date="2012" name="J. Bacteriol.">
        <title>Draft genome sequence of Streptomyces globisporus C-1027, which produces an antitumor antibiotic consisting of a nine-membered enediyne with a chromoprotein.</title>
        <authorList>
            <person name="Wang L."/>
            <person name="Wang S."/>
            <person name="He Q."/>
            <person name="Yu T."/>
            <person name="Li Q."/>
            <person name="Hong B."/>
        </authorList>
    </citation>
    <scope>NUCLEOTIDE SEQUENCE [LARGE SCALE GENOMIC DNA]</scope>
    <source>
        <strain evidence="4 5">C-1027</strain>
    </source>
</reference>
<evidence type="ECO:0000313" key="5">
    <source>
        <dbReference type="Proteomes" id="UP000064183"/>
    </source>
</evidence>
<dbReference type="InterPro" id="IPR055170">
    <property type="entry name" value="GFO_IDH_MocA-like_dom"/>
</dbReference>
<evidence type="ECO:0000259" key="2">
    <source>
        <dbReference type="Pfam" id="PF01408"/>
    </source>
</evidence>
<keyword evidence="1" id="KW-0560">Oxidoreductase</keyword>
<gene>
    <name evidence="4" type="ORF">WQO_02215</name>
</gene>
<dbReference type="EMBL" id="CP013738">
    <property type="protein sequence ID" value="ALU92276.1"/>
    <property type="molecule type" value="Genomic_DNA"/>
</dbReference>
<evidence type="ECO:0000259" key="3">
    <source>
        <dbReference type="Pfam" id="PF22725"/>
    </source>
</evidence>
<sequence length="340" mass="35516">MPPAPSAGRFRIGVLGAGGVGAAHVLAAAGAPDYEIAAICDTNRPAAQALADSAAVPAYSDHRVMFAEAGLDAVVIAAPHALHAPMTVEAARAGLHVLVEKPMATTTEDCALMAKACEAAGVLLAVAHVIHFDPVVRETRTLIASGRYGQPLLITHRRSSHYEPGSRPPWFFDRAVAGGGIVLNVGTHGLDRIQLFADSAVRRVSGVVRGRPGLEVETDALALVELDNGINASIALTSRGMPYFDETEVVLDEATLRISATEGLFVLRDGQATHLLKADPGHQQHSFRAQLDGFVTAARGGPGHYVDGAYGRGVVAAALAVYESAERGQRVEVAAERVAP</sequence>
<dbReference type="InterPro" id="IPR000683">
    <property type="entry name" value="Gfo/Idh/MocA-like_OxRdtase_N"/>
</dbReference>
<evidence type="ECO:0000256" key="1">
    <source>
        <dbReference type="ARBA" id="ARBA00023002"/>
    </source>
</evidence>
<dbReference type="PANTHER" id="PTHR43818">
    <property type="entry name" value="BCDNA.GH03377"/>
    <property type="match status" value="1"/>
</dbReference>
<evidence type="ECO:0000313" key="4">
    <source>
        <dbReference type="EMBL" id="ALU92276.1"/>
    </source>
</evidence>
<dbReference type="KEGG" id="sgb:WQO_02215"/>
<protein>
    <submittedName>
        <fullName evidence="4">Oxidoreductase</fullName>
    </submittedName>
</protein>
<dbReference type="SUPFAM" id="SSF55347">
    <property type="entry name" value="Glyceraldehyde-3-phosphate dehydrogenase-like, C-terminal domain"/>
    <property type="match status" value="1"/>
</dbReference>
<accession>A0A0U3CV34</accession>
<dbReference type="Pfam" id="PF01408">
    <property type="entry name" value="GFO_IDH_MocA"/>
    <property type="match status" value="1"/>
</dbReference>
<dbReference type="PANTHER" id="PTHR43818:SF11">
    <property type="entry name" value="BCDNA.GH03377"/>
    <property type="match status" value="1"/>
</dbReference>
<dbReference type="Proteomes" id="UP000064183">
    <property type="component" value="Chromosome"/>
</dbReference>
<feature type="domain" description="Gfo/Idh/MocA-like oxidoreductase N-terminal" evidence="2">
    <location>
        <begin position="10"/>
        <end position="128"/>
    </location>
</feature>
<dbReference type="Pfam" id="PF22725">
    <property type="entry name" value="GFO_IDH_MocA_C3"/>
    <property type="match status" value="1"/>
</dbReference>
<dbReference type="GeneID" id="27781105"/>
<dbReference type="GO" id="GO:0016491">
    <property type="term" value="F:oxidoreductase activity"/>
    <property type="evidence" value="ECO:0007669"/>
    <property type="project" value="UniProtKB-KW"/>
</dbReference>
<dbReference type="Gene3D" id="3.40.50.720">
    <property type="entry name" value="NAD(P)-binding Rossmann-like Domain"/>
    <property type="match status" value="1"/>
</dbReference>
<dbReference type="AlphaFoldDB" id="A0A0U3CV34"/>
<dbReference type="RefSeq" id="WP_010061779.1">
    <property type="nucleotide sequence ID" value="NZ_CP013738.1"/>
</dbReference>
<name>A0A0U3CV34_STRGL</name>
<dbReference type="STRING" id="1172567.WQO_02215"/>
<dbReference type="Gene3D" id="3.30.360.10">
    <property type="entry name" value="Dihydrodipicolinate Reductase, domain 2"/>
    <property type="match status" value="1"/>
</dbReference>
<feature type="domain" description="GFO/IDH/MocA-like oxidoreductase" evidence="3">
    <location>
        <begin position="136"/>
        <end position="256"/>
    </location>
</feature>
<proteinExistence type="predicted"/>
<organism evidence="4 5">
    <name type="scientific">Streptomyces globisporus C-1027</name>
    <dbReference type="NCBI Taxonomy" id="1172567"/>
    <lineage>
        <taxon>Bacteria</taxon>
        <taxon>Bacillati</taxon>
        <taxon>Actinomycetota</taxon>
        <taxon>Actinomycetes</taxon>
        <taxon>Kitasatosporales</taxon>
        <taxon>Streptomycetaceae</taxon>
        <taxon>Streptomyces</taxon>
    </lineage>
</organism>
<dbReference type="SUPFAM" id="SSF51735">
    <property type="entry name" value="NAD(P)-binding Rossmann-fold domains"/>
    <property type="match status" value="1"/>
</dbReference>
<dbReference type="InterPro" id="IPR050463">
    <property type="entry name" value="Gfo/Idh/MocA_oxidrdct_glycsds"/>
</dbReference>
<dbReference type="InterPro" id="IPR036291">
    <property type="entry name" value="NAD(P)-bd_dom_sf"/>
</dbReference>